<evidence type="ECO:0000313" key="2">
    <source>
        <dbReference type="EMBL" id="SDR82549.1"/>
    </source>
</evidence>
<proteinExistence type="predicted"/>
<organism evidence="2 3">
    <name type="scientific">Christiangramia echinicola</name>
    <dbReference type="NCBI Taxonomy" id="279359"/>
    <lineage>
        <taxon>Bacteria</taxon>
        <taxon>Pseudomonadati</taxon>
        <taxon>Bacteroidota</taxon>
        <taxon>Flavobacteriia</taxon>
        <taxon>Flavobacteriales</taxon>
        <taxon>Flavobacteriaceae</taxon>
        <taxon>Christiangramia</taxon>
    </lineage>
</organism>
<feature type="transmembrane region" description="Helical" evidence="1">
    <location>
        <begin position="12"/>
        <end position="29"/>
    </location>
</feature>
<gene>
    <name evidence="2" type="ORF">SAMN04488552_1182</name>
</gene>
<keyword evidence="1" id="KW-1133">Transmembrane helix</keyword>
<name>A0A1H1M950_9FLAO</name>
<feature type="transmembrane region" description="Helical" evidence="1">
    <location>
        <begin position="35"/>
        <end position="53"/>
    </location>
</feature>
<feature type="transmembrane region" description="Helical" evidence="1">
    <location>
        <begin position="232"/>
        <end position="261"/>
    </location>
</feature>
<keyword evidence="1" id="KW-0472">Membrane</keyword>
<protein>
    <submittedName>
        <fullName evidence="2">GPI transamidase subunit PIG-U</fullName>
    </submittedName>
</protein>
<feature type="transmembrane region" description="Helical" evidence="1">
    <location>
        <begin position="384"/>
        <end position="412"/>
    </location>
</feature>
<sequence length="451" mass="52066">MEVRFLQLYKIPILMALSCAAFYFSFGYGLDRSDFPKLILLYAALCFLSFKLVNMLKTDLKILIGLAVLFRLVFLFSLPNLSQDYFRFIWDGRLIAEGWNPYLYIPNELIELQNFSIAQATELINGMGSLSAGHFSNYPPLNQLIFAISGWISSSSILGSVIVFRLIIILADIGTFIFGRKLLKSMGMDENRIFLYILNPFIIIEMTGNLHFESVMVFFLVLSLYLLYKGKWFLSAIILGLSISIKLLPLLLLPLLFKYFINFKKLSGFGKLLLFYFVCLLTVVLTFLPFYSAEVFSNFMASIGLWFGKFEFNASIYYLVRWIGFEVKGYNIIETAGKVLPLITILIILGLTFFRNFRDTKQLVTNMLFAMTAYLLLSTTIHPWYLAIPLLLSVFTNFKYVLIWTGVVMLSYYAYSNPEYQESFWLIAIEYLVVLYFLIVDIFKKKETAIV</sequence>
<keyword evidence="1" id="KW-0812">Transmembrane</keyword>
<dbReference type="AlphaFoldDB" id="A0A1H1M950"/>
<dbReference type="EMBL" id="LT629745">
    <property type="protein sequence ID" value="SDR82549.1"/>
    <property type="molecule type" value="Genomic_DNA"/>
</dbReference>
<evidence type="ECO:0000256" key="1">
    <source>
        <dbReference type="SAM" id="Phobius"/>
    </source>
</evidence>
<dbReference type="Pfam" id="PF26314">
    <property type="entry name" value="MptA_B_family"/>
    <property type="match status" value="1"/>
</dbReference>
<evidence type="ECO:0000313" key="3">
    <source>
        <dbReference type="Proteomes" id="UP000198858"/>
    </source>
</evidence>
<dbReference type="STRING" id="1250231.SAMN04488552_1182"/>
<dbReference type="GO" id="GO:0016758">
    <property type="term" value="F:hexosyltransferase activity"/>
    <property type="evidence" value="ECO:0007669"/>
    <property type="project" value="InterPro"/>
</dbReference>
<feature type="transmembrane region" description="Helical" evidence="1">
    <location>
        <begin position="424"/>
        <end position="443"/>
    </location>
</feature>
<accession>A0A1H1M950</accession>
<dbReference type="GO" id="GO:0005886">
    <property type="term" value="C:plasma membrane"/>
    <property type="evidence" value="ECO:0007669"/>
    <property type="project" value="UniProtKB-SubCell"/>
</dbReference>
<feature type="transmembrane region" description="Helical" evidence="1">
    <location>
        <begin position="144"/>
        <end position="173"/>
    </location>
</feature>
<dbReference type="Proteomes" id="UP000198858">
    <property type="component" value="Chromosome I"/>
</dbReference>
<keyword evidence="3" id="KW-1185">Reference proteome</keyword>
<feature type="transmembrane region" description="Helical" evidence="1">
    <location>
        <begin position="299"/>
        <end position="320"/>
    </location>
</feature>
<dbReference type="RefSeq" id="WP_089661674.1">
    <property type="nucleotide sequence ID" value="NZ_LT629745.1"/>
</dbReference>
<feature type="transmembrane region" description="Helical" evidence="1">
    <location>
        <begin position="360"/>
        <end position="377"/>
    </location>
</feature>
<feature type="transmembrane region" description="Helical" evidence="1">
    <location>
        <begin position="273"/>
        <end position="293"/>
    </location>
</feature>
<reference evidence="2 3" key="1">
    <citation type="submission" date="2016-10" db="EMBL/GenBank/DDBJ databases">
        <authorList>
            <person name="Varghese N."/>
            <person name="Submissions S."/>
        </authorList>
    </citation>
    <scope>NUCLEOTIDE SEQUENCE [LARGE SCALE GENOMIC DNA]</scope>
    <source>
        <strain evidence="2 3">Mar_2010_102</strain>
    </source>
</reference>
<feature type="transmembrane region" description="Helical" evidence="1">
    <location>
        <begin position="193"/>
        <end position="226"/>
    </location>
</feature>
<feature type="transmembrane region" description="Helical" evidence="1">
    <location>
        <begin position="60"/>
        <end position="78"/>
    </location>
</feature>
<feature type="transmembrane region" description="Helical" evidence="1">
    <location>
        <begin position="332"/>
        <end position="354"/>
    </location>
</feature>